<name>A0ABT7JWM8_9HYPH</name>
<dbReference type="NCBIfam" id="NF043067">
    <property type="entry name" value="AAC_6p_group_E"/>
    <property type="match status" value="1"/>
</dbReference>
<dbReference type="InterPro" id="IPR016181">
    <property type="entry name" value="Acyl_CoA_acyltransferase"/>
</dbReference>
<evidence type="ECO:0000313" key="12">
    <source>
        <dbReference type="Proteomes" id="UP001172645"/>
    </source>
</evidence>
<dbReference type="Proteomes" id="UP001172645">
    <property type="component" value="Unassembled WGS sequence"/>
</dbReference>
<comment type="caution">
    <text evidence="11">The sequence shown here is derived from an EMBL/GenBank/DDBJ whole genome shotgun (WGS) entry which is preliminary data.</text>
</comment>
<dbReference type="PROSITE" id="PS51186">
    <property type="entry name" value="GNAT"/>
    <property type="match status" value="1"/>
</dbReference>
<dbReference type="Gene3D" id="3.40.630.30">
    <property type="match status" value="1"/>
</dbReference>
<organism evidence="11 12">
    <name type="scientific">Rhizobium mayense</name>
    <dbReference type="NCBI Taxonomy" id="1312184"/>
    <lineage>
        <taxon>Bacteria</taxon>
        <taxon>Pseudomonadati</taxon>
        <taxon>Pseudomonadota</taxon>
        <taxon>Alphaproteobacteria</taxon>
        <taxon>Hyphomicrobiales</taxon>
        <taxon>Rhizobiaceae</taxon>
        <taxon>Rhizobium/Agrobacterium group</taxon>
        <taxon>Rhizobium</taxon>
    </lineage>
</organism>
<dbReference type="PIRSF" id="PIRSF000452">
    <property type="entry name" value="6-N-acetyltransf"/>
    <property type="match status" value="1"/>
</dbReference>
<protein>
    <recommendedName>
        <fullName evidence="3 9">Aminoglycoside N(6')-acetyltransferase type 1</fullName>
        <ecNumber evidence="2 9">2.3.1.82</ecNumber>
    </recommendedName>
    <alternativeName>
        <fullName evidence="7 9">Aminoglycoside resistance protein</fullName>
    </alternativeName>
</protein>
<evidence type="ECO:0000256" key="1">
    <source>
        <dbReference type="ARBA" id="ARBA00011738"/>
    </source>
</evidence>
<sequence>MRIEEANLKHRDAWLRLRAELWPDSSIENHRTEIAELLSKEGAIAYLACEQADVVGFAEATVRYDYVNGCETSPVLFLEGIYVRPENRRQGVARSLCDAVAAWGRAAGCHEFGSDALLDNIVSHAFHDALGFEETERVVYFRKPL</sequence>
<keyword evidence="12" id="KW-1185">Reference proteome</keyword>
<dbReference type="PANTHER" id="PTHR43877:SF1">
    <property type="entry name" value="ACETYLTRANSFERASE"/>
    <property type="match status" value="1"/>
</dbReference>
<evidence type="ECO:0000256" key="9">
    <source>
        <dbReference type="PIRNR" id="PIRNR000452"/>
    </source>
</evidence>
<keyword evidence="4 9" id="KW-0808">Transferase</keyword>
<comment type="catalytic activity">
    <reaction evidence="8 9">
        <text>kanamycin B + acetyl-CoA = N(6')-acetylkanamycin B + CoA + H(+)</text>
        <dbReference type="Rhea" id="RHEA:16449"/>
        <dbReference type="ChEBI" id="CHEBI:15378"/>
        <dbReference type="ChEBI" id="CHEBI:57287"/>
        <dbReference type="ChEBI" id="CHEBI:57288"/>
        <dbReference type="ChEBI" id="CHEBI:58390"/>
        <dbReference type="ChEBI" id="CHEBI:58549"/>
        <dbReference type="EC" id="2.3.1.82"/>
    </reaction>
</comment>
<dbReference type="RefSeq" id="WP_285869453.1">
    <property type="nucleotide sequence ID" value="NZ_JARFYM010000011.1"/>
</dbReference>
<accession>A0ABT7JWM8</accession>
<keyword evidence="6 9" id="KW-0012">Acyltransferase</keyword>
<gene>
    <name evidence="11" type="ORF">PY649_15640</name>
</gene>
<comment type="subunit">
    <text evidence="1 9">Homodimer.</text>
</comment>
<dbReference type="CDD" id="cd04301">
    <property type="entry name" value="NAT_SF"/>
    <property type="match status" value="1"/>
</dbReference>
<dbReference type="PANTHER" id="PTHR43877">
    <property type="entry name" value="AMINOALKYLPHOSPHONATE N-ACETYLTRANSFERASE-RELATED-RELATED"/>
    <property type="match status" value="1"/>
</dbReference>
<dbReference type="InterPro" id="IPR024170">
    <property type="entry name" value="Aminoglycoside_N6-AcTrfrase"/>
</dbReference>
<evidence type="ECO:0000256" key="3">
    <source>
        <dbReference type="ARBA" id="ARBA00017677"/>
    </source>
</evidence>
<dbReference type="EC" id="2.3.1.82" evidence="2 9"/>
<reference evidence="11" key="1">
    <citation type="submission" date="2023-06" db="EMBL/GenBank/DDBJ databases">
        <title>Phylogenetic Diversity of Rhizobium strains.</title>
        <authorList>
            <person name="Moura F.T."/>
            <person name="Helene L.C.F."/>
            <person name="Hungria M."/>
        </authorList>
    </citation>
    <scope>NUCLEOTIDE SEQUENCE</scope>
    <source>
        <strain evidence="11">CCGE526</strain>
    </source>
</reference>
<evidence type="ECO:0000256" key="2">
    <source>
        <dbReference type="ARBA" id="ARBA00012888"/>
    </source>
</evidence>
<evidence type="ECO:0000259" key="10">
    <source>
        <dbReference type="PROSITE" id="PS51186"/>
    </source>
</evidence>
<dbReference type="EMBL" id="JARFYM010000011">
    <property type="protein sequence ID" value="MDL2400337.1"/>
    <property type="molecule type" value="Genomic_DNA"/>
</dbReference>
<evidence type="ECO:0000256" key="4">
    <source>
        <dbReference type="ARBA" id="ARBA00022679"/>
    </source>
</evidence>
<evidence type="ECO:0000256" key="6">
    <source>
        <dbReference type="ARBA" id="ARBA00023315"/>
    </source>
</evidence>
<evidence type="ECO:0000256" key="7">
    <source>
        <dbReference type="ARBA" id="ARBA00029660"/>
    </source>
</evidence>
<evidence type="ECO:0000256" key="5">
    <source>
        <dbReference type="ARBA" id="ARBA00023251"/>
    </source>
</evidence>
<comment type="function">
    <text evidence="9">Catalyzes the transfer of an acetyl group from acetyl-CoA to the 6'-amino group of aminoglycoside molecules conferring resistance to antibiotics containing the purpurosamine ring.</text>
</comment>
<proteinExistence type="predicted"/>
<feature type="domain" description="N-acetyltransferase" evidence="10">
    <location>
        <begin position="1"/>
        <end position="145"/>
    </location>
</feature>
<keyword evidence="5 9" id="KW-0046">Antibiotic resistance</keyword>
<dbReference type="Pfam" id="PF00583">
    <property type="entry name" value="Acetyltransf_1"/>
    <property type="match status" value="1"/>
</dbReference>
<evidence type="ECO:0000256" key="8">
    <source>
        <dbReference type="ARBA" id="ARBA00048923"/>
    </source>
</evidence>
<dbReference type="InterPro" id="IPR050832">
    <property type="entry name" value="Bact_Acetyltransf"/>
</dbReference>
<dbReference type="InterPro" id="IPR000182">
    <property type="entry name" value="GNAT_dom"/>
</dbReference>
<evidence type="ECO:0000313" key="11">
    <source>
        <dbReference type="EMBL" id="MDL2400337.1"/>
    </source>
</evidence>
<dbReference type="SUPFAM" id="SSF55729">
    <property type="entry name" value="Acyl-CoA N-acyltransferases (Nat)"/>
    <property type="match status" value="1"/>
</dbReference>